<evidence type="ECO:0000313" key="4">
    <source>
        <dbReference type="Proteomes" id="UP000038045"/>
    </source>
</evidence>
<keyword evidence="4" id="KW-1185">Reference proteome</keyword>
<dbReference type="AlphaFoldDB" id="A0A0N4ZF21"/>
<accession>A0A0N4ZF21</accession>
<organism evidence="4 5">
    <name type="scientific">Parastrongyloides trichosuri</name>
    <name type="common">Possum-specific nematode worm</name>
    <dbReference type="NCBI Taxonomy" id="131310"/>
    <lineage>
        <taxon>Eukaryota</taxon>
        <taxon>Metazoa</taxon>
        <taxon>Ecdysozoa</taxon>
        <taxon>Nematoda</taxon>
        <taxon>Chromadorea</taxon>
        <taxon>Rhabditida</taxon>
        <taxon>Tylenchina</taxon>
        <taxon>Panagrolaimomorpha</taxon>
        <taxon>Strongyloidoidea</taxon>
        <taxon>Strongyloididae</taxon>
        <taxon>Parastrongyloides</taxon>
    </lineage>
</organism>
<feature type="region of interest" description="Disordered" evidence="1">
    <location>
        <begin position="589"/>
        <end position="614"/>
    </location>
</feature>
<name>A0A0N4ZF21_PARTI</name>
<keyword evidence="2" id="KW-1133">Transmembrane helix</keyword>
<feature type="transmembrane region" description="Helical" evidence="2">
    <location>
        <begin position="668"/>
        <end position="691"/>
    </location>
</feature>
<sequence length="714" mass="82687">MYFLILLFHAFKLYRILQATNGTEDYDLVIQDYHHYLKLEAIKAQKTGWYTLYYANNKHFDKIKVDKLEKFDGLLNYNLSNSNFKHNKVYYIDYDKWKSKSPPYADLFNMVFKVCIKMGGTDGCIGTNVKYDDIYKNKNMRISFIIYHRSFHNNILYLRKNLNNFTFTQSSATATHGIIFLFKTQEKQISMMKMPYHNNYYLINGCPSVSLSNKYIVFELNPTVSSKGLKIDKYTLLPIYPIKKGSTFFKCGIYKQHKLPDIEIGFELEENEDLVKDYLKEKYDEVQSESCSINSENSVSFIYFEKPSDSGNKISFEKSGETANQKVFFGENKKKYTYSKDIISGGKNFYFDDEKVVIPNFCIQDLSKLRGTIKIMVMGLATDPTITNLDMDYYTIKNSDIEKKFTTKCTINVDVDLSLPNYFSKVVEYSMVKDTNKDVVVTDVTFKKNEYQYYGKYFCKIVKKEETFDEGLIKSKFSFFLPAEGTIFQHDQINVTATDHNLFNCSKTIGDIGNFHMIAILDNGIEKVSKTANQIDNENFINLEDTIIFKNIEQFSNVIVKCTYETIIKTKFEISKSFKVITTVTEDQPTVIPTEPPTTTSKTETLTTTSTTESPAIETTEEIITTTMIPIIKTTTISIRTTTREIIGLPSESPIIIKEKLKDEKEPAIMILIIVFFVCLPFFIIFIAILVKSYRYRKEEEEKEMRSKGSPSQK</sequence>
<evidence type="ECO:0000313" key="5">
    <source>
        <dbReference type="WBParaSite" id="PTRK_0000635300.1"/>
    </source>
</evidence>
<evidence type="ECO:0000256" key="2">
    <source>
        <dbReference type="SAM" id="Phobius"/>
    </source>
</evidence>
<evidence type="ECO:0000256" key="1">
    <source>
        <dbReference type="SAM" id="MobiDB-lite"/>
    </source>
</evidence>
<dbReference type="Proteomes" id="UP000038045">
    <property type="component" value="Unplaced"/>
</dbReference>
<proteinExistence type="predicted"/>
<keyword evidence="3" id="KW-0732">Signal</keyword>
<feature type="signal peptide" evidence="3">
    <location>
        <begin position="1"/>
        <end position="19"/>
    </location>
</feature>
<reference evidence="5" key="1">
    <citation type="submission" date="2017-02" db="UniProtKB">
        <authorList>
            <consortium name="WormBaseParasite"/>
        </authorList>
    </citation>
    <scope>IDENTIFICATION</scope>
</reference>
<evidence type="ECO:0000256" key="3">
    <source>
        <dbReference type="SAM" id="SignalP"/>
    </source>
</evidence>
<keyword evidence="2" id="KW-0472">Membrane</keyword>
<keyword evidence="2" id="KW-0812">Transmembrane</keyword>
<dbReference type="WBParaSite" id="PTRK_0000635300.1">
    <property type="protein sequence ID" value="PTRK_0000635300.1"/>
    <property type="gene ID" value="PTRK_0000635300"/>
</dbReference>
<protein>
    <submittedName>
        <fullName evidence="5">6-cysteine protein</fullName>
    </submittedName>
</protein>
<feature type="chain" id="PRO_5005891618" evidence="3">
    <location>
        <begin position="20"/>
        <end position="714"/>
    </location>
</feature>